<evidence type="ECO:0000313" key="8">
    <source>
        <dbReference type="EMBL" id="TRY72190.1"/>
    </source>
</evidence>
<evidence type="ECO:0000313" key="9">
    <source>
        <dbReference type="Proteomes" id="UP000318571"/>
    </source>
</evidence>
<evidence type="ECO:0000259" key="7">
    <source>
        <dbReference type="PROSITE" id="PS51747"/>
    </source>
</evidence>
<dbReference type="EC" id="3.5.4.12" evidence="3"/>
<proteinExistence type="predicted"/>
<dbReference type="InterPro" id="IPR002125">
    <property type="entry name" value="CMP_dCMP_dom"/>
</dbReference>
<dbReference type="Proteomes" id="UP000318571">
    <property type="component" value="Chromosome 7"/>
</dbReference>
<dbReference type="InterPro" id="IPR016193">
    <property type="entry name" value="Cytidine_deaminase-like"/>
</dbReference>
<dbReference type="EMBL" id="VCGU01000008">
    <property type="protein sequence ID" value="TRY72190.1"/>
    <property type="molecule type" value="Genomic_DNA"/>
</dbReference>
<comment type="caution">
    <text evidence="8">The sequence shown here is derived from an EMBL/GenBank/DDBJ whole genome shotgun (WGS) entry which is preliminary data.</text>
</comment>
<evidence type="ECO:0000256" key="1">
    <source>
        <dbReference type="ARBA" id="ARBA00022727"/>
    </source>
</evidence>
<comment type="cofactor">
    <cofactor evidence="6">
        <name>Zn(2+)</name>
        <dbReference type="ChEBI" id="CHEBI:29105"/>
    </cofactor>
</comment>
<evidence type="ECO:0000256" key="2">
    <source>
        <dbReference type="ARBA" id="ARBA00022801"/>
    </source>
</evidence>
<feature type="binding site" evidence="6">
    <location>
        <position position="55"/>
    </location>
    <ligand>
        <name>Zn(2+)</name>
        <dbReference type="ChEBI" id="CHEBI:29105"/>
        <note>catalytic</note>
    </ligand>
</feature>
<gene>
    <name evidence="8" type="ORF">TCAL_00234</name>
</gene>
<dbReference type="AlphaFoldDB" id="A0A553P3H7"/>
<organism evidence="8 9">
    <name type="scientific">Tigriopus californicus</name>
    <name type="common">Marine copepod</name>
    <dbReference type="NCBI Taxonomy" id="6832"/>
    <lineage>
        <taxon>Eukaryota</taxon>
        <taxon>Metazoa</taxon>
        <taxon>Ecdysozoa</taxon>
        <taxon>Arthropoda</taxon>
        <taxon>Crustacea</taxon>
        <taxon>Multicrustacea</taxon>
        <taxon>Hexanauplia</taxon>
        <taxon>Copepoda</taxon>
        <taxon>Harpacticoida</taxon>
        <taxon>Harpacticidae</taxon>
        <taxon>Tigriopus</taxon>
    </lineage>
</organism>
<dbReference type="SUPFAM" id="SSF53927">
    <property type="entry name" value="Cytidine deaminase-like"/>
    <property type="match status" value="1"/>
</dbReference>
<dbReference type="PANTHER" id="PTHR11086:SF18">
    <property type="entry name" value="DEOXYCYTIDYLATE DEAMINASE"/>
    <property type="match status" value="1"/>
</dbReference>
<keyword evidence="9" id="KW-1185">Reference proteome</keyword>
<sequence>MTKTKIAAKRSKDPATQVGAVIVNRKKRIVSIVYNGMPLGCHDDQMPWGYMFVCHAEMNAIVGISALELEGSTICLTLFRCDGCAKIIIQSGIRKVVYLSDEKRDRKETKASKKRS</sequence>
<dbReference type="GO" id="GO:0005737">
    <property type="term" value="C:cytoplasm"/>
    <property type="evidence" value="ECO:0007669"/>
    <property type="project" value="TreeGrafter"/>
</dbReference>
<evidence type="ECO:0000256" key="3">
    <source>
        <dbReference type="ARBA" id="ARBA00038938"/>
    </source>
</evidence>
<keyword evidence="6" id="KW-0862">Zinc</keyword>
<evidence type="ECO:0000256" key="6">
    <source>
        <dbReference type="PIRSR" id="PIRSR006019-2"/>
    </source>
</evidence>
<name>A0A553P3H7_TIGCA</name>
<keyword evidence="2" id="KW-0378">Hydrolase</keyword>
<dbReference type="PIRSF" id="PIRSF006019">
    <property type="entry name" value="dCMP_deaminase"/>
    <property type="match status" value="1"/>
</dbReference>
<reference evidence="8 9" key="1">
    <citation type="journal article" date="2018" name="Nat. Ecol. Evol.">
        <title>Genomic signatures of mitonuclear coevolution across populations of Tigriopus californicus.</title>
        <authorList>
            <person name="Barreto F.S."/>
            <person name="Watson E.T."/>
            <person name="Lima T.G."/>
            <person name="Willett C.S."/>
            <person name="Edmands S."/>
            <person name="Li W."/>
            <person name="Burton R.S."/>
        </authorList>
    </citation>
    <scope>NUCLEOTIDE SEQUENCE [LARGE SCALE GENOMIC DNA]</scope>
    <source>
        <strain evidence="8 9">San Diego</strain>
    </source>
</reference>
<accession>A0A553P3H7</accession>
<feature type="binding site" evidence="6">
    <location>
        <position position="84"/>
    </location>
    <ligand>
        <name>Zn(2+)</name>
        <dbReference type="ChEBI" id="CHEBI:29105"/>
        <note>catalytic</note>
    </ligand>
</feature>
<protein>
    <recommendedName>
        <fullName evidence="4">dCMP deaminase</fullName>
        <ecNumber evidence="3">3.5.4.12</ecNumber>
    </recommendedName>
    <alternativeName>
        <fullName evidence="4">dCMP deaminase</fullName>
    </alternativeName>
</protein>
<keyword evidence="6" id="KW-0479">Metal-binding</keyword>
<dbReference type="PANTHER" id="PTHR11086">
    <property type="entry name" value="DEOXYCYTIDYLATE DEAMINASE-RELATED"/>
    <property type="match status" value="1"/>
</dbReference>
<dbReference type="GO" id="GO:0004132">
    <property type="term" value="F:dCMP deaminase activity"/>
    <property type="evidence" value="ECO:0007669"/>
    <property type="project" value="InterPro"/>
</dbReference>
<evidence type="ECO:0000256" key="4">
    <source>
        <dbReference type="ARBA" id="ARBA00041763"/>
    </source>
</evidence>
<dbReference type="InterPro" id="IPR016473">
    <property type="entry name" value="dCMP_deaminase"/>
</dbReference>
<dbReference type="PROSITE" id="PS51747">
    <property type="entry name" value="CYT_DCMP_DEAMINASES_2"/>
    <property type="match status" value="1"/>
</dbReference>
<dbReference type="OMA" id="WNRTAAN"/>
<dbReference type="InterPro" id="IPR015517">
    <property type="entry name" value="dCMP_deaminase-rel"/>
</dbReference>
<keyword evidence="1" id="KW-0545">Nucleotide biosynthesis</keyword>
<feature type="binding site" evidence="6">
    <location>
        <position position="81"/>
    </location>
    <ligand>
        <name>Zn(2+)</name>
        <dbReference type="ChEBI" id="CHEBI:29105"/>
        <note>catalytic</note>
    </ligand>
</feature>
<dbReference type="Gene3D" id="3.40.140.10">
    <property type="entry name" value="Cytidine Deaminase, domain 2"/>
    <property type="match status" value="1"/>
</dbReference>
<feature type="active site" description="Proton donor" evidence="5">
    <location>
        <position position="57"/>
    </location>
</feature>
<dbReference type="STRING" id="6832.A0A553P3H7"/>
<dbReference type="Pfam" id="PF00383">
    <property type="entry name" value="dCMP_cyt_deam_1"/>
    <property type="match status" value="1"/>
</dbReference>
<dbReference type="GO" id="GO:0008270">
    <property type="term" value="F:zinc ion binding"/>
    <property type="evidence" value="ECO:0007669"/>
    <property type="project" value="InterPro"/>
</dbReference>
<evidence type="ECO:0000256" key="5">
    <source>
        <dbReference type="PIRSR" id="PIRSR006019-1"/>
    </source>
</evidence>
<feature type="domain" description="CMP/dCMP-type deaminase" evidence="7">
    <location>
        <begin position="1"/>
        <end position="116"/>
    </location>
</feature>
<dbReference type="GO" id="GO:0006220">
    <property type="term" value="P:pyrimidine nucleotide metabolic process"/>
    <property type="evidence" value="ECO:0007669"/>
    <property type="project" value="InterPro"/>
</dbReference>